<organism evidence="5 6">
    <name type="scientific">Pythium oligandrum</name>
    <name type="common">Mycoparasitic fungus</name>
    <dbReference type="NCBI Taxonomy" id="41045"/>
    <lineage>
        <taxon>Eukaryota</taxon>
        <taxon>Sar</taxon>
        <taxon>Stramenopiles</taxon>
        <taxon>Oomycota</taxon>
        <taxon>Peronosporomycetes</taxon>
        <taxon>Pythiales</taxon>
        <taxon>Pythiaceae</taxon>
        <taxon>Pythium</taxon>
    </lineage>
</organism>
<feature type="domain" description="Pyrroline-5-carboxylate reductase catalytic N-terminal" evidence="3">
    <location>
        <begin position="8"/>
        <end position="102"/>
    </location>
</feature>
<dbReference type="GO" id="GO:0004735">
    <property type="term" value="F:pyrroline-5-carboxylate reductase activity"/>
    <property type="evidence" value="ECO:0007669"/>
    <property type="project" value="InterPro"/>
</dbReference>
<dbReference type="InterPro" id="IPR036291">
    <property type="entry name" value="NAD(P)-bd_dom_sf"/>
</dbReference>
<evidence type="ECO:0000313" key="6">
    <source>
        <dbReference type="Proteomes" id="UP000794436"/>
    </source>
</evidence>
<comment type="caution">
    <text evidence="5">The sequence shown here is derived from an EMBL/GenBank/DDBJ whole genome shotgun (WGS) entry which is preliminary data.</text>
</comment>
<dbReference type="InterPro" id="IPR008927">
    <property type="entry name" value="6-PGluconate_DH-like_C_sf"/>
</dbReference>
<dbReference type="InterPro" id="IPR000304">
    <property type="entry name" value="Pyrroline-COOH_reductase"/>
</dbReference>
<dbReference type="PANTHER" id="PTHR11645:SF13">
    <property type="entry name" value="PYRROLINE-5-CARBOXYLATE REDUCTASE CATALYTIC N-TERMINAL DOMAIN-CONTAINING PROTEIN"/>
    <property type="match status" value="1"/>
</dbReference>
<proteinExistence type="inferred from homology"/>
<comment type="similarity">
    <text evidence="1">Belongs to the pyrroline-5-carboxylate reductase family.</text>
</comment>
<sequence length="273" mass="29133">MAPSNDLTIGLLGTGKIGSAVVTGFCSENGWQPKHVYVSARTKAKADALVAKFPTRVSIGASNQEIIDKSDVVFIGLLPNIAKEELPKLNFASTKKVVSMMATIPYDELVGLVKLPKENVVRTVPLPGASKRSGPILAYPVNEFARDLLTQIGTPVMVGNESEITTLTGMTALISFFYATCGSAQKWCVNNGVDDESSRSFVAAFFKSLAEAGFSSTDSFDEMAEEAATPGGLNEQVHRGLLASGAYELVVDQVDDIFKRLTGNDPAPRPARQ</sequence>
<feature type="binding site" evidence="2">
    <location>
        <position position="63"/>
    </location>
    <ligand>
        <name>NADPH</name>
        <dbReference type="ChEBI" id="CHEBI:57783"/>
    </ligand>
</feature>
<dbReference type="OrthoDB" id="10263291at2759"/>
<dbReference type="GO" id="GO:0055129">
    <property type="term" value="P:L-proline biosynthetic process"/>
    <property type="evidence" value="ECO:0007669"/>
    <property type="project" value="TreeGrafter"/>
</dbReference>
<dbReference type="SUPFAM" id="SSF48179">
    <property type="entry name" value="6-phosphogluconate dehydrogenase C-terminal domain-like"/>
    <property type="match status" value="1"/>
</dbReference>
<evidence type="ECO:0000313" key="5">
    <source>
        <dbReference type="EMBL" id="TMW68570.1"/>
    </source>
</evidence>
<protein>
    <recommendedName>
        <fullName evidence="7">Pyrroline-5-carboxylate reductase catalytic N-terminal domain-containing protein</fullName>
    </recommendedName>
</protein>
<dbReference type="SUPFAM" id="SSF51735">
    <property type="entry name" value="NAD(P)-binding Rossmann-fold domains"/>
    <property type="match status" value="1"/>
</dbReference>
<accession>A0A8K1CTV0</accession>
<dbReference type="Gene3D" id="3.40.50.720">
    <property type="entry name" value="NAD(P)-binding Rossmann-like Domain"/>
    <property type="match status" value="1"/>
</dbReference>
<evidence type="ECO:0000259" key="4">
    <source>
        <dbReference type="Pfam" id="PF14748"/>
    </source>
</evidence>
<evidence type="ECO:0008006" key="7">
    <source>
        <dbReference type="Google" id="ProtNLM"/>
    </source>
</evidence>
<dbReference type="PIRSF" id="PIRSF000193">
    <property type="entry name" value="Pyrrol-5-carb_rd"/>
    <property type="match status" value="1"/>
</dbReference>
<gene>
    <name evidence="5" type="ORF">Poli38472_006038</name>
</gene>
<keyword evidence="2" id="KW-0521">NADP</keyword>
<feature type="domain" description="Pyrroline-5-carboxylate reductase dimerisation" evidence="4">
    <location>
        <begin position="163"/>
        <end position="260"/>
    </location>
</feature>
<evidence type="ECO:0000256" key="1">
    <source>
        <dbReference type="ARBA" id="ARBA00005525"/>
    </source>
</evidence>
<dbReference type="Pfam" id="PF03807">
    <property type="entry name" value="F420_oxidored"/>
    <property type="match status" value="1"/>
</dbReference>
<name>A0A8K1CTV0_PYTOL</name>
<dbReference type="Pfam" id="PF14748">
    <property type="entry name" value="P5CR_dimer"/>
    <property type="match status" value="1"/>
</dbReference>
<reference evidence="5" key="1">
    <citation type="submission" date="2019-03" db="EMBL/GenBank/DDBJ databases">
        <title>Long read genome sequence of the mycoparasitic Pythium oligandrum ATCC 38472 isolated from sugarbeet rhizosphere.</title>
        <authorList>
            <person name="Gaulin E."/>
        </authorList>
    </citation>
    <scope>NUCLEOTIDE SEQUENCE</scope>
    <source>
        <strain evidence="5">ATCC 38472_TT</strain>
    </source>
</reference>
<evidence type="ECO:0000256" key="2">
    <source>
        <dbReference type="PIRSR" id="PIRSR000193-1"/>
    </source>
</evidence>
<evidence type="ECO:0000259" key="3">
    <source>
        <dbReference type="Pfam" id="PF03807"/>
    </source>
</evidence>
<dbReference type="EMBL" id="SPLM01000002">
    <property type="protein sequence ID" value="TMW68570.1"/>
    <property type="molecule type" value="Genomic_DNA"/>
</dbReference>
<keyword evidence="6" id="KW-1185">Reference proteome</keyword>
<dbReference type="AlphaFoldDB" id="A0A8K1CTV0"/>
<dbReference type="InterPro" id="IPR028939">
    <property type="entry name" value="P5C_Rdtase_cat_N"/>
</dbReference>
<dbReference type="Proteomes" id="UP000794436">
    <property type="component" value="Unassembled WGS sequence"/>
</dbReference>
<dbReference type="InterPro" id="IPR029036">
    <property type="entry name" value="P5CR_dimer"/>
</dbReference>
<dbReference type="PANTHER" id="PTHR11645">
    <property type="entry name" value="PYRROLINE-5-CARBOXYLATE REDUCTASE"/>
    <property type="match status" value="1"/>
</dbReference>